<sequence length="449" mass="49078">MESNKNKDIIDHIVRSLKDKEELPYREGAWEKFQSAQFAPKRTKAAYYYWAASAAAALLIAFFAVNNWSEAPVGDNTLTANNSNPTEQTTVVPQLEDSPLETPNDLPSASSLSSGVTSGLLANQTAWQQMSSTNTNTNEHAVGELQLGDLQAAHVAFAPQMMNIPTLKAEGVQIRNVVNLSNAKPVRSGNSGHVMAYQGDQFAMQADGKEPKLGQKKFSFSERFDLGLFVSPSSTNEQMNFGGGMLLGYNISKNLSVRTGLAYNQYEVGLMKDPIGAPETQILASSDVLEQDAKYSMVATQASRTMVLPNVNAVSGNVQAFEIPLEVKYKTNAGLYASTGMTYAVVLNQNRYTHFIENANADLFEKGLPTSSKEMNDAVQPVTRKVKTDEENVNTGNFGGFVNFSIGKEMRVNKRLNLSVEPYVKLPVGSFKQADMNYTNGGIRIITNF</sequence>
<dbReference type="Proteomes" id="UP001170954">
    <property type="component" value="Unassembled WGS sequence"/>
</dbReference>
<comment type="caution">
    <text evidence="3">The sequence shown here is derived from an EMBL/GenBank/DDBJ whole genome shotgun (WGS) entry which is preliminary data.</text>
</comment>
<evidence type="ECO:0008006" key="5">
    <source>
        <dbReference type="Google" id="ProtNLM"/>
    </source>
</evidence>
<evidence type="ECO:0000256" key="2">
    <source>
        <dbReference type="SAM" id="Phobius"/>
    </source>
</evidence>
<feature type="compositionally biased region" description="Polar residues" evidence="1">
    <location>
        <begin position="76"/>
        <end position="92"/>
    </location>
</feature>
<dbReference type="RefSeq" id="WP_149526333.1">
    <property type="nucleotide sequence ID" value="NZ_CP030848.1"/>
</dbReference>
<proteinExistence type="predicted"/>
<keyword evidence="2" id="KW-0812">Transmembrane</keyword>
<evidence type="ECO:0000313" key="3">
    <source>
        <dbReference type="EMBL" id="MDM1047527.1"/>
    </source>
</evidence>
<feature type="region of interest" description="Disordered" evidence="1">
    <location>
        <begin position="76"/>
        <end position="116"/>
    </location>
</feature>
<name>A0ABT7NJX6_9SPHI</name>
<reference evidence="3" key="1">
    <citation type="submission" date="2020-06" db="EMBL/GenBank/DDBJ databases">
        <authorList>
            <person name="Dong N."/>
        </authorList>
    </citation>
    <scope>NUCLEOTIDE SEQUENCE</scope>
    <source>
        <strain evidence="3">R1692</strain>
    </source>
</reference>
<dbReference type="EMBL" id="JACAGK010000009">
    <property type="protein sequence ID" value="MDM1047527.1"/>
    <property type="molecule type" value="Genomic_DNA"/>
</dbReference>
<evidence type="ECO:0000313" key="4">
    <source>
        <dbReference type="Proteomes" id="UP001170954"/>
    </source>
</evidence>
<gene>
    <name evidence="3" type="ORF">HX018_04635</name>
</gene>
<feature type="transmembrane region" description="Helical" evidence="2">
    <location>
        <begin position="47"/>
        <end position="65"/>
    </location>
</feature>
<keyword evidence="2" id="KW-0472">Membrane</keyword>
<organism evidence="3 4">
    <name type="scientific">Sphingobacterium hotanense</name>
    <dbReference type="NCBI Taxonomy" id="649196"/>
    <lineage>
        <taxon>Bacteria</taxon>
        <taxon>Pseudomonadati</taxon>
        <taxon>Bacteroidota</taxon>
        <taxon>Sphingobacteriia</taxon>
        <taxon>Sphingobacteriales</taxon>
        <taxon>Sphingobacteriaceae</taxon>
        <taxon>Sphingobacterium</taxon>
    </lineage>
</organism>
<protein>
    <recommendedName>
        <fullName evidence="5">Outer membrane protein beta-barrel domain-containing protein</fullName>
    </recommendedName>
</protein>
<feature type="compositionally biased region" description="Low complexity" evidence="1">
    <location>
        <begin position="106"/>
        <end position="116"/>
    </location>
</feature>
<reference evidence="3" key="2">
    <citation type="journal article" date="2022" name="Sci. Total Environ.">
        <title>Prevalence, transmission, and molecular epidemiology of tet(X)-positive bacteria among humans, animals, and environmental niches in China: An epidemiological, and genomic-based study.</title>
        <authorList>
            <person name="Dong N."/>
            <person name="Zeng Y."/>
            <person name="Cai C."/>
            <person name="Sun C."/>
            <person name="Lu J."/>
            <person name="Liu C."/>
            <person name="Zhou H."/>
            <person name="Sun Q."/>
            <person name="Shu L."/>
            <person name="Wang H."/>
            <person name="Wang Y."/>
            <person name="Wang S."/>
            <person name="Wu C."/>
            <person name="Chan E.W."/>
            <person name="Chen G."/>
            <person name="Shen Z."/>
            <person name="Chen S."/>
            <person name="Zhang R."/>
        </authorList>
    </citation>
    <scope>NUCLEOTIDE SEQUENCE</scope>
    <source>
        <strain evidence="3">R1692</strain>
    </source>
</reference>
<keyword evidence="4" id="KW-1185">Reference proteome</keyword>
<evidence type="ECO:0000256" key="1">
    <source>
        <dbReference type="SAM" id="MobiDB-lite"/>
    </source>
</evidence>
<keyword evidence="2" id="KW-1133">Transmembrane helix</keyword>
<accession>A0ABT7NJX6</accession>